<organism evidence="8 9">
    <name type="scientific">Plectus sambesii</name>
    <dbReference type="NCBI Taxonomy" id="2011161"/>
    <lineage>
        <taxon>Eukaryota</taxon>
        <taxon>Metazoa</taxon>
        <taxon>Ecdysozoa</taxon>
        <taxon>Nematoda</taxon>
        <taxon>Chromadorea</taxon>
        <taxon>Plectida</taxon>
        <taxon>Plectina</taxon>
        <taxon>Plectoidea</taxon>
        <taxon>Plectidae</taxon>
        <taxon>Plectus</taxon>
    </lineage>
</organism>
<dbReference type="Pfam" id="PF17121">
    <property type="entry name" value="zf-C3HC4_5"/>
    <property type="match status" value="1"/>
</dbReference>
<dbReference type="AlphaFoldDB" id="A0A914X6N4"/>
<evidence type="ECO:0000256" key="3">
    <source>
        <dbReference type="ARBA" id="ARBA00022771"/>
    </source>
</evidence>
<evidence type="ECO:0000259" key="7">
    <source>
        <dbReference type="PROSITE" id="PS50089"/>
    </source>
</evidence>
<keyword evidence="5" id="KW-0539">Nucleus</keyword>
<name>A0A914X6N4_9BILA</name>
<keyword evidence="2" id="KW-0479">Metal-binding</keyword>
<dbReference type="PANTHER" id="PTHR12683">
    <property type="entry name" value="CDK-ACTIVATING KINASE ASSEMBLY FACTOR MAT1"/>
    <property type="match status" value="1"/>
</dbReference>
<dbReference type="GO" id="GO:0061575">
    <property type="term" value="F:cyclin-dependent protein serine/threonine kinase activator activity"/>
    <property type="evidence" value="ECO:0007669"/>
    <property type="project" value="InterPro"/>
</dbReference>
<evidence type="ECO:0000313" key="8">
    <source>
        <dbReference type="Proteomes" id="UP000887566"/>
    </source>
</evidence>
<dbReference type="Pfam" id="PF06391">
    <property type="entry name" value="MAT1"/>
    <property type="match status" value="1"/>
</dbReference>
<dbReference type="InterPro" id="IPR017907">
    <property type="entry name" value="Znf_RING_CS"/>
</dbReference>
<dbReference type="Pfam" id="PF25811">
    <property type="entry name" value="CAK-anch_MAT1"/>
    <property type="match status" value="1"/>
</dbReference>
<dbReference type="SUPFAM" id="SSF57850">
    <property type="entry name" value="RING/U-box"/>
    <property type="match status" value="1"/>
</dbReference>
<dbReference type="GO" id="GO:0008270">
    <property type="term" value="F:zinc ion binding"/>
    <property type="evidence" value="ECO:0007669"/>
    <property type="project" value="UniProtKB-KW"/>
</dbReference>
<dbReference type="InterPro" id="IPR001841">
    <property type="entry name" value="Znf_RING"/>
</dbReference>
<protein>
    <submittedName>
        <fullName evidence="9">RING-type domain-containing protein</fullName>
    </submittedName>
</protein>
<dbReference type="InterPro" id="IPR013083">
    <property type="entry name" value="Znf_RING/FYVE/PHD"/>
</dbReference>
<dbReference type="GO" id="GO:0006289">
    <property type="term" value="P:nucleotide-excision repair"/>
    <property type="evidence" value="ECO:0007669"/>
    <property type="project" value="InterPro"/>
</dbReference>
<dbReference type="GO" id="GO:0006357">
    <property type="term" value="P:regulation of transcription by RNA polymerase II"/>
    <property type="evidence" value="ECO:0007669"/>
    <property type="project" value="TreeGrafter"/>
</dbReference>
<feature type="domain" description="RING-type" evidence="7">
    <location>
        <begin position="4"/>
        <end position="47"/>
    </location>
</feature>
<accession>A0A914X6N4</accession>
<dbReference type="SMART" id="SM00184">
    <property type="entry name" value="RING"/>
    <property type="match status" value="1"/>
</dbReference>
<dbReference type="Gene3D" id="3.30.40.10">
    <property type="entry name" value="Zinc/RING finger domain, C3HC4 (zinc finger)"/>
    <property type="match status" value="1"/>
</dbReference>
<dbReference type="NCBIfam" id="TIGR00570">
    <property type="entry name" value="cdk7"/>
    <property type="match status" value="1"/>
</dbReference>
<dbReference type="PANTHER" id="PTHR12683:SF13">
    <property type="entry name" value="CDK-ACTIVATING KINASE ASSEMBLY FACTOR MAT1"/>
    <property type="match status" value="1"/>
</dbReference>
<evidence type="ECO:0000256" key="1">
    <source>
        <dbReference type="ARBA" id="ARBA00004123"/>
    </source>
</evidence>
<evidence type="ECO:0000256" key="2">
    <source>
        <dbReference type="ARBA" id="ARBA00022723"/>
    </source>
</evidence>
<reference evidence="9" key="1">
    <citation type="submission" date="2022-11" db="UniProtKB">
        <authorList>
            <consortium name="WormBaseParasite"/>
        </authorList>
    </citation>
    <scope>IDENTIFICATION</scope>
</reference>
<dbReference type="PROSITE" id="PS00518">
    <property type="entry name" value="ZF_RING_1"/>
    <property type="match status" value="1"/>
</dbReference>
<dbReference type="GO" id="GO:0005675">
    <property type="term" value="C:transcription factor TFIIH holo complex"/>
    <property type="evidence" value="ECO:0007669"/>
    <property type="project" value="InterPro"/>
</dbReference>
<evidence type="ECO:0000256" key="5">
    <source>
        <dbReference type="ARBA" id="ARBA00023242"/>
    </source>
</evidence>
<proteinExistence type="predicted"/>
<comment type="subcellular location">
    <subcellularLocation>
        <location evidence="1">Nucleus</location>
    </subcellularLocation>
</comment>
<dbReference type="InterPro" id="IPR057657">
    <property type="entry name" value="MAT1_CAK-anch"/>
</dbReference>
<sequence length="307" mass="35798">MRACPKCKTNEYNNRSFVLMINECGHSLCKNCVDNLFVRNSGPCPTCGRTLKKNDFWRQMFDDPLIEKENHFRKKLRQVYNLREDDFPSLREYNDYLEHFEQLVWNLANDENVEETQLEVKRFASERLDVIERNRKRLGPDEIWVQSCLDDERRFRERLTMDIESQELTNASGPGAKGADARAIIEELKTSDLPAEVILDRQRKRQIEANLLEKEQEAKRKKTRVHDKKHQEVTTFGPLRKSGQPFVYHPVDLVLNGPALPEMFDLEACGYLRHMRPSTTAQVAGGFPTETGCYRALVESRSDLLVF</sequence>
<dbReference type="InterPro" id="IPR015877">
    <property type="entry name" value="MAT1_centre"/>
</dbReference>
<dbReference type="Proteomes" id="UP000887566">
    <property type="component" value="Unplaced"/>
</dbReference>
<keyword evidence="4" id="KW-0862">Zinc</keyword>
<keyword evidence="8" id="KW-1185">Reference proteome</keyword>
<evidence type="ECO:0000256" key="4">
    <source>
        <dbReference type="ARBA" id="ARBA00022833"/>
    </source>
</evidence>
<dbReference type="InterPro" id="IPR004575">
    <property type="entry name" value="MAT1/Tfb3"/>
</dbReference>
<keyword evidence="3 6" id="KW-0863">Zinc-finger</keyword>
<dbReference type="WBParaSite" id="PSAMB.scaffold663size44258.g7921.t1">
    <property type="protein sequence ID" value="PSAMB.scaffold663size44258.g7921.t1"/>
    <property type="gene ID" value="PSAMB.scaffold663size44258.g7921"/>
</dbReference>
<dbReference type="PROSITE" id="PS50089">
    <property type="entry name" value="ZF_RING_2"/>
    <property type="match status" value="1"/>
</dbReference>
<evidence type="ECO:0000256" key="6">
    <source>
        <dbReference type="PROSITE-ProRule" id="PRU00175"/>
    </source>
</evidence>
<evidence type="ECO:0000313" key="9">
    <source>
        <dbReference type="WBParaSite" id="PSAMB.scaffold663size44258.g7921.t1"/>
    </source>
</evidence>